<evidence type="ECO:0000256" key="5">
    <source>
        <dbReference type="ARBA" id="ARBA00038137"/>
    </source>
</evidence>
<sequence>MDYRGKRRGEDGFAAVIDFLLANARLVLGVGGAAILGIATLAVKRLIERAGRVPDDEKPDQKTIDGWEELSLVSASPKLLKKGIEGVVMKQIAAATKAHKAELSKPSSAAPEKPKVEVKRLQLCLSLQERLLQYYQSHVTLSAEDVGHAQQQALDICTEIQGFLHTKHPDMPLGEMHLGGSLLDDLQVVTADHACFLVPLQIEDALWRLIPGEETILGKPQLWMVRRINLEYFPRGRSFWDRYMVGGYLSSKTIIEVLNKSVMETMNWPSLSNTLECLVRPVMGSQELKLEIKDARNQLFISILPIIRLDDTVLAAQPEFTGTFDNMWYHSLYTSETAKLSQLDEEDHGHRKRCLKILKAVCKSTPPLRKLSGGHLTNVILHLSEKEFDWSEAALADRFQQAITEIIGYLELGNMIGSPDVVAFTKEDGFGETYPDPCTIPEEFSVPLFPHSGNVNPWSKTSYAKFTKDFILISEFSEQVGPQPLLTIPDESKVYGTFDLNYFALRIMSVDYQASFVGHPPGCGYPKLNFVEDSKVVLGDSKEGAFAYVHHLTLYDLEARGFVRPFCMAYISADEKKIMQQFLELSSEFSRASECLKTGNRKAFANEVEKKLKDLEYTRSVLHKETELQKKSNGCFSTQVVEKANELANVEKSIYEHKDLLKQITSYPNRKINDPAFLPYESYNTSDSVDVDQEPTSGEFNFENLPEDPSMKRRPSYTPQLIKAKSPKCFDKRLKTLEELCDLYFYHQTMDQLRSTEKTFRGDLCYIYTSQIDQALLKKQGITNFLFEDHDWEEEESLQHFCDGKQTLNHNLPLPASILSGEPMSLESYTSCVETVPIKLEPETTEGLLETELTESSPCDLIQDNADEGIDAEMKGSISSGESIEVLGTEKSFKTQGHTGNLDSVTNLQPPFPEVVRRRVVTRRAYSEDSIEILSTSDSIILEDLRASYPSAIYEEELPVESCADSQHNQTPALNQATDLLDECIYEQGPVVQVETECCLGQEGQVNDESVPELAQDCCANGVLNQELQPCHLEGPTLRVDLPPDQTTFSEASPAGLPLHELTPNCLSDETSKINLDDLSDSTSFMSASTSSDRTYSPFVYGSPITVKHKKKAGQSALKFIRQYPFAQQAVFCLLSGRALVVLGADEGTVRKLVNALSIYVPNLGKYGETVKQWLSSPFHLTDLQNWKLIGLHRMASPTGSSMLHSLNRYSRYISILDVDHKTLHCPPYRGSLIGQIVDHRTQIKRGSTYFMHVQSMLTQLISRAFLYTFCHHLHLPISVDEDQDAVASRRTNFLLHHLGYNEDDSRIVQFLSELIKQHYLHGPGKGTAPPAFGFNYTTSFLYKI</sequence>
<dbReference type="Pfam" id="PF21297">
    <property type="entry name" value="MID51-like_C"/>
    <property type="match status" value="1"/>
</dbReference>
<proteinExistence type="inferred from homology"/>
<organism evidence="8 9">
    <name type="scientific">Albula glossodonta</name>
    <name type="common">roundjaw bonefish</name>
    <dbReference type="NCBI Taxonomy" id="121402"/>
    <lineage>
        <taxon>Eukaryota</taxon>
        <taxon>Metazoa</taxon>
        <taxon>Chordata</taxon>
        <taxon>Craniata</taxon>
        <taxon>Vertebrata</taxon>
        <taxon>Euteleostomi</taxon>
        <taxon>Actinopterygii</taxon>
        <taxon>Neopterygii</taxon>
        <taxon>Teleostei</taxon>
        <taxon>Albuliformes</taxon>
        <taxon>Albulidae</taxon>
        <taxon>Albula</taxon>
    </lineage>
</organism>
<keyword evidence="2" id="KW-0963">Cytoplasm</keyword>
<accession>A0A8T2P8L1</accession>
<dbReference type="GO" id="GO:0006914">
    <property type="term" value="P:autophagy"/>
    <property type="evidence" value="ECO:0007669"/>
    <property type="project" value="UniProtKB-KW"/>
</dbReference>
<reference evidence="8" key="1">
    <citation type="thesis" date="2021" institute="BYU ScholarsArchive" country="Provo, UT, USA">
        <title>Applications of and Algorithms for Genome Assembly and Genomic Analyses with an Emphasis on Marine Teleosts.</title>
        <authorList>
            <person name="Pickett B.D."/>
        </authorList>
    </citation>
    <scope>NUCLEOTIDE SEQUENCE</scope>
    <source>
        <strain evidence="8">HI-2016</strain>
    </source>
</reference>
<comment type="similarity">
    <text evidence="5">Belongs to the SMCR8 family.</text>
</comment>
<evidence type="ECO:0000256" key="3">
    <source>
        <dbReference type="ARBA" id="ARBA00022658"/>
    </source>
</evidence>
<keyword evidence="4" id="KW-0072">Autophagy</keyword>
<feature type="domain" description="UDENN FLCN/SMCR8-type" evidence="7">
    <location>
        <begin position="461"/>
        <end position="1317"/>
    </location>
</feature>
<evidence type="ECO:0000256" key="1">
    <source>
        <dbReference type="ARBA" id="ARBA00004496"/>
    </source>
</evidence>
<evidence type="ECO:0000256" key="6">
    <source>
        <dbReference type="SAM" id="Phobius"/>
    </source>
</evidence>
<dbReference type="Proteomes" id="UP000824540">
    <property type="component" value="Unassembled WGS sequence"/>
</dbReference>
<dbReference type="InterPro" id="IPR049097">
    <property type="entry name" value="MID51-like_C"/>
</dbReference>
<keyword evidence="6" id="KW-0812">Transmembrane</keyword>
<dbReference type="InterPro" id="IPR037521">
    <property type="entry name" value="FLCN/SMCR8_DENN"/>
</dbReference>
<dbReference type="PANTHER" id="PTHR31334:SF1">
    <property type="entry name" value="GUANINE NUCLEOTIDE EXCHANGE PROTEIN SMCR8"/>
    <property type="match status" value="1"/>
</dbReference>
<dbReference type="Gene3D" id="1.10.1410.40">
    <property type="match status" value="1"/>
</dbReference>
<evidence type="ECO:0000256" key="4">
    <source>
        <dbReference type="ARBA" id="ARBA00023006"/>
    </source>
</evidence>
<keyword evidence="9" id="KW-1185">Reference proteome</keyword>
<dbReference type="PANTHER" id="PTHR31334">
    <property type="entry name" value="SMITH-MAGENIS SYNDROME REGION GENE 8 PROTEIN"/>
    <property type="match status" value="1"/>
</dbReference>
<evidence type="ECO:0000313" key="9">
    <source>
        <dbReference type="Proteomes" id="UP000824540"/>
    </source>
</evidence>
<dbReference type="InterPro" id="IPR037520">
    <property type="entry name" value="Folliculin/SMCR8_longin"/>
</dbReference>
<comment type="caution">
    <text evidence="8">The sequence shown here is derived from an EMBL/GenBank/DDBJ whole genome shotgun (WGS) entry which is preliminary data.</text>
</comment>
<comment type="subcellular location">
    <subcellularLocation>
        <location evidence="1">Cytoplasm</location>
    </subcellularLocation>
</comment>
<dbReference type="EMBL" id="JAFBMS010000008">
    <property type="protein sequence ID" value="KAG9349793.1"/>
    <property type="molecule type" value="Genomic_DNA"/>
</dbReference>
<dbReference type="OrthoDB" id="2289278at2759"/>
<feature type="transmembrane region" description="Helical" evidence="6">
    <location>
        <begin position="12"/>
        <end position="39"/>
    </location>
</feature>
<dbReference type="PROSITE" id="PS51834">
    <property type="entry name" value="DENN_FLCN_SMCR8"/>
    <property type="match status" value="1"/>
</dbReference>
<gene>
    <name evidence="8" type="ORF">JZ751_026146</name>
</gene>
<evidence type="ECO:0000256" key="2">
    <source>
        <dbReference type="ARBA" id="ARBA00022490"/>
    </source>
</evidence>
<dbReference type="SMART" id="SM01265">
    <property type="entry name" value="Mab-21"/>
    <property type="match status" value="1"/>
</dbReference>
<dbReference type="GO" id="GO:0005096">
    <property type="term" value="F:GTPase activator activity"/>
    <property type="evidence" value="ECO:0007669"/>
    <property type="project" value="InterPro"/>
</dbReference>
<evidence type="ECO:0000259" key="7">
    <source>
        <dbReference type="PROSITE" id="PS51834"/>
    </source>
</evidence>
<evidence type="ECO:0000313" key="8">
    <source>
        <dbReference type="EMBL" id="KAG9349793.1"/>
    </source>
</evidence>
<keyword evidence="6" id="KW-1133">Transmembrane helix</keyword>
<dbReference type="Gene3D" id="3.30.460.90">
    <property type="match status" value="1"/>
</dbReference>
<dbReference type="GO" id="GO:0005085">
    <property type="term" value="F:guanyl-nucleotide exchange factor activity"/>
    <property type="evidence" value="ECO:0007669"/>
    <property type="project" value="UniProtKB-KW"/>
</dbReference>
<protein>
    <recommendedName>
        <fullName evidence="7">UDENN FLCN/SMCR8-type domain-containing protein</fullName>
    </recommendedName>
</protein>
<dbReference type="GO" id="GO:0005737">
    <property type="term" value="C:cytoplasm"/>
    <property type="evidence" value="ECO:0007669"/>
    <property type="project" value="UniProtKB-SubCell"/>
</dbReference>
<dbReference type="Pfam" id="PF11704">
    <property type="entry name" value="Folliculin"/>
    <property type="match status" value="1"/>
</dbReference>
<keyword evidence="3" id="KW-0344">Guanine-nucleotide releasing factor</keyword>
<dbReference type="FunFam" id="3.30.460.90:FF:000002">
    <property type="entry name" value="Mitochondrial dynamics protein MID51"/>
    <property type="match status" value="1"/>
</dbReference>
<dbReference type="InterPro" id="IPR024810">
    <property type="entry name" value="MAB21L/cGLR"/>
</dbReference>
<name>A0A8T2P8L1_9TELE</name>
<keyword evidence="6" id="KW-0472">Membrane</keyword>
<dbReference type="GO" id="GO:0032045">
    <property type="term" value="C:guanyl-nucleotide exchange factor complex"/>
    <property type="evidence" value="ECO:0007669"/>
    <property type="project" value="TreeGrafter"/>
</dbReference>